<evidence type="ECO:0000313" key="3">
    <source>
        <dbReference type="WBParaSite" id="nRc.2.0.1.t10329-RA"/>
    </source>
</evidence>
<proteinExistence type="predicted"/>
<accession>A0A915I835</accession>
<feature type="compositionally biased region" description="Polar residues" evidence="1">
    <location>
        <begin position="1"/>
        <end position="21"/>
    </location>
</feature>
<name>A0A915I835_ROMCU</name>
<sequence>MQNAYNFQNQRSQFDRGTSPNFRIRENIPILDFSQNRNSQRSQSRERLVKYCTYHDQCKHDSSECYQLKPQAFQPRQQQPNQQWQNNHNW</sequence>
<feature type="region of interest" description="Disordered" evidence="1">
    <location>
        <begin position="1"/>
        <end position="23"/>
    </location>
</feature>
<protein>
    <submittedName>
        <fullName evidence="3">Ovule protein</fullName>
    </submittedName>
</protein>
<dbReference type="Proteomes" id="UP000887565">
    <property type="component" value="Unplaced"/>
</dbReference>
<dbReference type="WBParaSite" id="nRc.2.0.1.t10329-RA">
    <property type="protein sequence ID" value="nRc.2.0.1.t10329-RA"/>
    <property type="gene ID" value="nRc.2.0.1.g10329"/>
</dbReference>
<reference evidence="3" key="1">
    <citation type="submission" date="2022-11" db="UniProtKB">
        <authorList>
            <consortium name="WormBaseParasite"/>
        </authorList>
    </citation>
    <scope>IDENTIFICATION</scope>
</reference>
<organism evidence="2 3">
    <name type="scientific">Romanomermis culicivorax</name>
    <name type="common">Nematode worm</name>
    <dbReference type="NCBI Taxonomy" id="13658"/>
    <lineage>
        <taxon>Eukaryota</taxon>
        <taxon>Metazoa</taxon>
        <taxon>Ecdysozoa</taxon>
        <taxon>Nematoda</taxon>
        <taxon>Enoplea</taxon>
        <taxon>Dorylaimia</taxon>
        <taxon>Mermithida</taxon>
        <taxon>Mermithoidea</taxon>
        <taxon>Mermithidae</taxon>
        <taxon>Romanomermis</taxon>
    </lineage>
</organism>
<evidence type="ECO:0000256" key="1">
    <source>
        <dbReference type="SAM" id="MobiDB-lite"/>
    </source>
</evidence>
<evidence type="ECO:0000313" key="2">
    <source>
        <dbReference type="Proteomes" id="UP000887565"/>
    </source>
</evidence>
<keyword evidence="2" id="KW-1185">Reference proteome</keyword>
<dbReference type="AlphaFoldDB" id="A0A915I835"/>